<dbReference type="EMBL" id="JANBPT010000403">
    <property type="protein sequence ID" value="KAJ1922095.1"/>
    <property type="molecule type" value="Genomic_DNA"/>
</dbReference>
<proteinExistence type="inferred from homology"/>
<dbReference type="OrthoDB" id="7457040at2759"/>
<evidence type="ECO:0000313" key="4">
    <source>
        <dbReference type="EMBL" id="KAJ1922095.1"/>
    </source>
</evidence>
<dbReference type="GO" id="GO:0006654">
    <property type="term" value="P:phosphatidic acid biosynthetic process"/>
    <property type="evidence" value="ECO:0007669"/>
    <property type="project" value="TreeGrafter"/>
</dbReference>
<reference evidence="4" key="1">
    <citation type="submission" date="2022-07" db="EMBL/GenBank/DDBJ databases">
        <title>Phylogenomic reconstructions and comparative analyses of Kickxellomycotina fungi.</title>
        <authorList>
            <person name="Reynolds N.K."/>
            <person name="Stajich J.E."/>
            <person name="Barry K."/>
            <person name="Grigoriev I.V."/>
            <person name="Crous P."/>
            <person name="Smith M.E."/>
        </authorList>
    </citation>
    <scope>NUCLEOTIDE SEQUENCE</scope>
    <source>
        <strain evidence="4">RSA 861</strain>
    </source>
</reference>
<dbReference type="Pfam" id="PF00561">
    <property type="entry name" value="Abhydrolase_1"/>
    <property type="match status" value="1"/>
</dbReference>
<comment type="caution">
    <text evidence="4">The sequence shown here is derived from an EMBL/GenBank/DDBJ whole genome shotgun (WGS) entry which is preliminary data.</text>
</comment>
<dbReference type="InterPro" id="IPR029058">
    <property type="entry name" value="AB_hydrolase_fold"/>
</dbReference>
<dbReference type="Proteomes" id="UP001150569">
    <property type="component" value="Unassembled WGS sequence"/>
</dbReference>
<feature type="region of interest" description="Disordered" evidence="2">
    <location>
        <begin position="341"/>
        <end position="375"/>
    </location>
</feature>
<feature type="domain" description="AB hydrolase-1" evidence="3">
    <location>
        <begin position="156"/>
        <end position="314"/>
    </location>
</feature>
<dbReference type="SUPFAM" id="SSF53474">
    <property type="entry name" value="alpha/beta-Hydrolases"/>
    <property type="match status" value="1"/>
</dbReference>
<evidence type="ECO:0000256" key="2">
    <source>
        <dbReference type="SAM" id="MobiDB-lite"/>
    </source>
</evidence>
<dbReference type="GO" id="GO:0052689">
    <property type="term" value="F:carboxylic ester hydrolase activity"/>
    <property type="evidence" value="ECO:0007669"/>
    <property type="project" value="TreeGrafter"/>
</dbReference>
<feature type="compositionally biased region" description="Polar residues" evidence="2">
    <location>
        <begin position="348"/>
        <end position="366"/>
    </location>
</feature>
<evidence type="ECO:0000313" key="5">
    <source>
        <dbReference type="Proteomes" id="UP001150569"/>
    </source>
</evidence>
<dbReference type="Gene3D" id="3.40.50.1820">
    <property type="entry name" value="alpha/beta hydrolase"/>
    <property type="match status" value="2"/>
</dbReference>
<dbReference type="PANTHER" id="PTHR42886">
    <property type="entry name" value="RE40534P-RELATED"/>
    <property type="match status" value="1"/>
</dbReference>
<keyword evidence="5" id="KW-1185">Reference proteome</keyword>
<dbReference type="AlphaFoldDB" id="A0A9W8DX87"/>
<name>A0A9W8DX87_9FUNG</name>
<dbReference type="GO" id="GO:0042171">
    <property type="term" value="F:lysophosphatidic acid acyltransferase activity"/>
    <property type="evidence" value="ECO:0007669"/>
    <property type="project" value="TreeGrafter"/>
</dbReference>
<dbReference type="InterPro" id="IPR000073">
    <property type="entry name" value="AB_hydrolase_1"/>
</dbReference>
<dbReference type="PANTHER" id="PTHR42886:SF29">
    <property type="entry name" value="PUMMELIG, ISOFORM A"/>
    <property type="match status" value="1"/>
</dbReference>
<sequence>MFSLSSVNFFSTGVPHLGTLQDYLPSLNSHWPTSPEKARAVERKHLSLLPSFRPVEPLEEYLRTLSPDGRDYHAKLCEATAVSGEGELVARVGDVAIGQSQFMRTFMIHREHTVHASTSDLAEGNSDGFAACPPSSPTISLSSTDSLPVHPSETAPIVMMHGFGGGLGHYYRNYEALAAPGGRIVYGLDWLGMGLSSRPTDLPWFTSSPPPYRDTSGLDKPSDFSTPAATAIDSTVVVDEESSMTGRAEDFFVDALERWRQAMGIPQLFLIGHSFGGYMCAVYAMKYPTRVEKLLLLSPMGIAEPPPGYREWANRVTHGDLDVILPSAKYRRRIPPTLWKPARDRRQANSPSVPTAPVNTGEQRGTVQVPSQPSVAPVVTDTKGNAPGSAFPGCLNSVPGPTTIMTTPDGDLDDDPDSIYEVVPIAGQDDQFHLPGSPENFIRHPRLLGHVFAQIWTRCLSPQWFVRALGPLGHTLIRRFCSDGPKSLDPDEVARLNDYVFHLAALPGSGEYAYTALLTPYAFARRPLRHRVNPQTLTVPCVVMFGEHDWINMGGAEAMVRGLPGDSRVVYFSGANHTAMLENPGQFNQFVLEELGYGD</sequence>
<dbReference type="GO" id="GO:0055088">
    <property type="term" value="P:lipid homeostasis"/>
    <property type="evidence" value="ECO:0007669"/>
    <property type="project" value="TreeGrafter"/>
</dbReference>
<accession>A0A9W8DX87</accession>
<organism evidence="4 5">
    <name type="scientific">Tieghemiomyces parasiticus</name>
    <dbReference type="NCBI Taxonomy" id="78921"/>
    <lineage>
        <taxon>Eukaryota</taxon>
        <taxon>Fungi</taxon>
        <taxon>Fungi incertae sedis</taxon>
        <taxon>Zoopagomycota</taxon>
        <taxon>Kickxellomycotina</taxon>
        <taxon>Dimargaritomycetes</taxon>
        <taxon>Dimargaritales</taxon>
        <taxon>Dimargaritaceae</taxon>
        <taxon>Tieghemiomyces</taxon>
    </lineage>
</organism>
<gene>
    <name evidence="4" type="ORF">IWQ60_006618</name>
</gene>
<evidence type="ECO:0000256" key="1">
    <source>
        <dbReference type="ARBA" id="ARBA00038097"/>
    </source>
</evidence>
<comment type="similarity">
    <text evidence="1">Belongs to the peptidase S33 family. ABHD4/ABHD5 subfamily.</text>
</comment>
<evidence type="ECO:0000259" key="3">
    <source>
        <dbReference type="Pfam" id="PF00561"/>
    </source>
</evidence>
<protein>
    <recommendedName>
        <fullName evidence="3">AB hydrolase-1 domain-containing protein</fullName>
    </recommendedName>
</protein>